<dbReference type="STRING" id="933388.S8B637"/>
<dbReference type="GO" id="GO:0031491">
    <property type="term" value="F:nucleosome binding"/>
    <property type="evidence" value="ECO:0007669"/>
    <property type="project" value="TreeGrafter"/>
</dbReference>
<feature type="compositionally biased region" description="Acidic residues" evidence="6">
    <location>
        <begin position="1861"/>
        <end position="1870"/>
    </location>
</feature>
<comment type="subcellular location">
    <subcellularLocation>
        <location evidence="2">Nucleus</location>
    </subcellularLocation>
</comment>
<feature type="compositionally biased region" description="Basic and acidic residues" evidence="6">
    <location>
        <begin position="1871"/>
        <end position="1897"/>
    </location>
</feature>
<evidence type="ECO:0000256" key="1">
    <source>
        <dbReference type="ARBA" id="ARBA00002687"/>
    </source>
</evidence>
<dbReference type="PANTHER" id="PTHR15502">
    <property type="entry name" value="CALCINEURIN-BINDING PROTEIN CABIN 1-RELATED"/>
    <property type="match status" value="1"/>
</dbReference>
<feature type="compositionally biased region" description="Basic and acidic residues" evidence="6">
    <location>
        <begin position="1998"/>
        <end position="2008"/>
    </location>
</feature>
<reference evidence="7 8" key="1">
    <citation type="journal article" date="2013" name="PLoS ONE">
        <title>Genomic and secretomic analyses reveal unique features of the lignocellulolytic enzyme system of Penicillium decumbens.</title>
        <authorList>
            <person name="Liu G."/>
            <person name="Zhang L."/>
            <person name="Wei X."/>
            <person name="Zou G."/>
            <person name="Qin Y."/>
            <person name="Ma L."/>
            <person name="Li J."/>
            <person name="Zheng H."/>
            <person name="Wang S."/>
            <person name="Wang C."/>
            <person name="Xun L."/>
            <person name="Zhao G.-P."/>
            <person name="Zhou Z."/>
            <person name="Qu Y."/>
        </authorList>
    </citation>
    <scope>NUCLEOTIDE SEQUENCE [LARGE SCALE GENOMIC DNA]</scope>
    <source>
        <strain evidence="8">114-2 / CGMCC 5302</strain>
    </source>
</reference>
<dbReference type="HOGENOM" id="CLU_001419_0_0_1"/>
<feature type="compositionally biased region" description="Acidic residues" evidence="6">
    <location>
        <begin position="1898"/>
        <end position="1983"/>
    </location>
</feature>
<sequence>MASWAALNVEPDEGIEDEVDDTKELQIEEALKLYYSALKLHSQGPEYYPQAAEAYESLLNSEIFKYPESLSDFKRPDLPEAQPAADEAVAAADTIAEFNVNDSTSSLFQTLYLSYKNYGKFLLDSLRSNLTNESSETANTPDAARRATKATKEALQSFAEALERDDTDLNLWRQSARLGSALQSYRLNRFCLESVLADDDNRLEVRSTQLGLEEIFSEERLRSTLRTLFDGLSASQIPVKKQKKALDKYLKGHADLYSYLPALPAELECMESSKGPLSISTSRRELKPSIATWAATGSAILNVLAEEEEAPFAERPSKAVGFSLPPRSITALDTSEVDEEREVASPGSNENGNTDDMDMLKEDDTGAVADLLRQEPTKFQSTDEQSSIDQSAEKQLIESLERQSVQQSEMNPLDDSGKAEEADVKSPAEARKRSCASATNDEQMEGSRMKSRRTRARESNADALVQQDEVPFDQDKYFEDRLEVFVNADEWMFNTVDSLYSKVDIRSMGKIEDLRSEVASAKDPSTAILEPGSVGILDLRDICRTWNDAKSRLSQQKDDGSSLKDVGSSKSGLAVFLEYSRRGTRKAAIQEELTSNEELYRFSEMVNSNWLHPQEVSYRWLERLLVPGFGREVTEWPVMKSAYTSLLWPQDLKEIVSQVLSREDEFVFTRLSDVFAATERRVLESTAEACYQYRQSDLCELEVMQAIYEIHLDLFASLEMSSGNSQSERLLQKDRLDRWAVLTRSALDLFLDFCPSQECRQNLALRHMWTSVFHINLAGEADREHVLLCFQDLKFTLQTMGDPCLRLVNNSAMAELSVTTIDQEMLKLKCMDFFAKVFNPEDEDPVSLIEAIEPILEPAATECVDTIIGLDETMPSSTSDEMRAFLDRGDAPLRLFLWRRLQEAYQAIDYPPKVMSCHLRSIEVIMNNLEDPKYLEETSEQRQLALISSLKTLDNVLGKAIHLLFQQGETVYDCIDMDHLKASMFTITRLTRLVHSFVLYEDSVRVGQNPGPELRGSLSKSFETFKERMRELYVRCWILQYTLFVEAVSQNKDLFHEPHEDRIRFLRSVHNALGVRCMCRYSQKRFLKLLKTELLDLQTNGDYELDICQVLLDLHGIRFSPFDGTTDHGCTPDKLDRPTSMKMIDLVMKQAQNMNMKDLTKSDLKLTIEKMQQTMLPVKAASSPQMSFNRRVFHGYVKAPINPSSLLRAAQGVLELTMLVVPGENAQIAAKGWYFLLGNFALSRFRSQKRLSPGSTAELEDAIHFFRLDIEYGSSRWETWFRLAQAYDAKLEEEITWTAEKINNNRSDLVTNQRYAIHCYAMAVSTALRYAEPTGETRTLLSDLYTDFGIRMYASSREPLSMKAFSLSDFSRHFSSEESQQMYKGQPFKEMTPYSVWNFASNLLKRALVDKPNRWITHYYIGKCLWKMFSCEDSMRTTSKRVEMHDVLNAFRKAISALPKRKDSRADPIFEPHFKLVSIVHKLVVRGAITPTKASQILQATPWARKVKAPESEDEWKPYIVEVVRKFKSADKSNWHHRMSVKAAHIIYDDEKNATAAAAAKQELSQIFTRTLTIQVWRPEFERPGRHFVYTTRYVYFFTALLDQLDDRASLDQLLRRVRKKQGDFINHGKLWEDACSVYMKMIRRAAEISEGHEETVFKPIGWEEFSSKTARLEALPQLCSESLPLLELIRDSFELKKLNNNFVKVTIFEDLIADLYARVYELNLPSLNEQVNEEKKEKMKVDHLLMTGDGTADTPDPTASTSAADAPAPRGRTKGIARRDIQKRADTIVNLKLGPRAASNKLTAVGDADQPAPTHPGSGASSGPTSAPRDLAKQPTEAGDDDDDDDDDAQMLGGNNLNDTADESELSDVDESKLDLTLEHKSMFSKIHRDEGRDGETETEGEGADEGDPQGDGEEQGDEEEVEEDGEEGAEGEIEEEEEEEEGDENEADEQDEIADTETEEGGDEDIVDERDEDVQGDEADPSGDVTKLEEDDTDLATEKDASKTEDNPSEIVEGQGDDQDMDDVIHDDEVAETPDAMDVTE</sequence>
<gene>
    <name evidence="7" type="ORF">PDE_05057</name>
</gene>
<keyword evidence="8" id="KW-1185">Reference proteome</keyword>
<feature type="region of interest" description="Disordered" evidence="6">
    <location>
        <begin position="1747"/>
        <end position="1781"/>
    </location>
</feature>
<feature type="compositionally biased region" description="Low complexity" evidence="6">
    <location>
        <begin position="1748"/>
        <end position="1770"/>
    </location>
</feature>
<comment type="similarity">
    <text evidence="3">Belongs to the HIR3 family.</text>
</comment>
<evidence type="ECO:0000313" key="8">
    <source>
        <dbReference type="Proteomes" id="UP000019376"/>
    </source>
</evidence>
<dbReference type="PANTHER" id="PTHR15502:SF7">
    <property type="entry name" value="CALCINEURIN-BINDING PROTEIN CABIN-1"/>
    <property type="match status" value="1"/>
</dbReference>
<feature type="region of interest" description="Disordered" evidence="6">
    <location>
        <begin position="1"/>
        <end position="20"/>
    </location>
</feature>
<accession>S8B637</accession>
<feature type="compositionally biased region" description="Acidic residues" evidence="6">
    <location>
        <begin position="1839"/>
        <end position="1850"/>
    </location>
</feature>
<name>S8B637_PENO1</name>
<feature type="compositionally biased region" description="Low complexity" evidence="6">
    <location>
        <begin position="1812"/>
        <end position="1829"/>
    </location>
</feature>
<feature type="region of interest" description="Disordered" evidence="6">
    <location>
        <begin position="1807"/>
        <end position="2043"/>
    </location>
</feature>
<dbReference type="Proteomes" id="UP000019376">
    <property type="component" value="Unassembled WGS sequence"/>
</dbReference>
<comment type="function">
    <text evidence="1">Has a role in a nucleosome assembly pathway that is required for the integrity of heterochromatin and proper chromosome segregation.</text>
</comment>
<evidence type="ECO:0000256" key="6">
    <source>
        <dbReference type="SAM" id="MobiDB-lite"/>
    </source>
</evidence>
<dbReference type="eggNOG" id="ENOG502QQX4">
    <property type="taxonomic scope" value="Eukaryota"/>
</dbReference>
<feature type="compositionally biased region" description="Basic and acidic residues" evidence="6">
    <location>
        <begin position="415"/>
        <end position="432"/>
    </location>
</feature>
<dbReference type="InterPro" id="IPR033053">
    <property type="entry name" value="Hir3/CABIN1"/>
</dbReference>
<dbReference type="GO" id="GO:0005634">
    <property type="term" value="C:nucleus"/>
    <property type="evidence" value="ECO:0007669"/>
    <property type="project" value="UniProtKB-SubCell"/>
</dbReference>
<feature type="region of interest" description="Disordered" evidence="6">
    <location>
        <begin position="400"/>
        <end position="461"/>
    </location>
</feature>
<dbReference type="GO" id="GO:0006325">
    <property type="term" value="P:chromatin organization"/>
    <property type="evidence" value="ECO:0007669"/>
    <property type="project" value="InterPro"/>
</dbReference>
<dbReference type="GO" id="GO:0000417">
    <property type="term" value="C:HIR complex"/>
    <property type="evidence" value="ECO:0007669"/>
    <property type="project" value="TreeGrafter"/>
</dbReference>
<dbReference type="EMBL" id="KB644412">
    <property type="protein sequence ID" value="EPS30107.1"/>
    <property type="molecule type" value="Genomic_DNA"/>
</dbReference>
<evidence type="ECO:0000256" key="4">
    <source>
        <dbReference type="ARBA" id="ARBA00014848"/>
    </source>
</evidence>
<keyword evidence="5" id="KW-0539">Nucleus</keyword>
<protein>
    <recommendedName>
        <fullName evidence="4">Histone transcription regulator 3 homolog</fullName>
    </recommendedName>
</protein>
<evidence type="ECO:0000256" key="2">
    <source>
        <dbReference type="ARBA" id="ARBA00004123"/>
    </source>
</evidence>
<dbReference type="PhylomeDB" id="S8B637"/>
<organism evidence="7 8">
    <name type="scientific">Penicillium oxalicum (strain 114-2 / CGMCC 5302)</name>
    <name type="common">Penicillium decumbens</name>
    <dbReference type="NCBI Taxonomy" id="933388"/>
    <lineage>
        <taxon>Eukaryota</taxon>
        <taxon>Fungi</taxon>
        <taxon>Dikarya</taxon>
        <taxon>Ascomycota</taxon>
        <taxon>Pezizomycotina</taxon>
        <taxon>Eurotiomycetes</taxon>
        <taxon>Eurotiomycetidae</taxon>
        <taxon>Eurotiales</taxon>
        <taxon>Aspergillaceae</taxon>
        <taxon>Penicillium</taxon>
    </lineage>
</organism>
<dbReference type="OrthoDB" id="77564at2759"/>
<proteinExistence type="inferred from homology"/>
<evidence type="ECO:0000256" key="3">
    <source>
        <dbReference type="ARBA" id="ARBA00007335"/>
    </source>
</evidence>
<feature type="region of interest" description="Disordered" evidence="6">
    <location>
        <begin position="330"/>
        <end position="360"/>
    </location>
</feature>
<evidence type="ECO:0000313" key="7">
    <source>
        <dbReference type="EMBL" id="EPS30107.1"/>
    </source>
</evidence>
<feature type="compositionally biased region" description="Acidic residues" evidence="6">
    <location>
        <begin position="10"/>
        <end position="20"/>
    </location>
</feature>
<evidence type="ECO:0000256" key="5">
    <source>
        <dbReference type="ARBA" id="ARBA00023242"/>
    </source>
</evidence>